<dbReference type="PRINTS" id="PR00449">
    <property type="entry name" value="RASTRNSFRMNG"/>
</dbReference>
<gene>
    <name evidence="5" type="primary">ARL3_2</name>
    <name evidence="5" type="ORF">HK097_007497</name>
</gene>
<dbReference type="Gene3D" id="3.40.50.300">
    <property type="entry name" value="P-loop containing nucleotide triphosphate hydrolases"/>
    <property type="match status" value="1"/>
</dbReference>
<dbReference type="PANTHER" id="PTHR45909">
    <property type="entry name" value="ADP-RIBOSYLATION FACTOR-RELATED PROTEIN 1"/>
    <property type="match status" value="1"/>
</dbReference>
<proteinExistence type="predicted"/>
<comment type="caution">
    <text evidence="5">The sequence shown here is derived from an EMBL/GenBank/DDBJ whole genome shotgun (WGS) entry which is preliminary data.</text>
</comment>
<keyword evidence="6" id="KW-1185">Reference proteome</keyword>
<dbReference type="Proteomes" id="UP001212841">
    <property type="component" value="Unassembled WGS sequence"/>
</dbReference>
<keyword evidence="4" id="KW-0479">Metal-binding</keyword>
<feature type="binding site" evidence="3">
    <location>
        <begin position="134"/>
        <end position="137"/>
    </location>
    <ligand>
        <name>GTP</name>
        <dbReference type="ChEBI" id="CHEBI:37565"/>
    </ligand>
</feature>
<sequence>MYTLLSGLYKQYTQKEEYYVIILGLDNAGKTTLLEKIKSIYMGVAGLPPEKIAPTVGLNIGKVDMPNNSRVNFWDLGGQRELHSIWEKYYTECHAIVFVVDSTDSERIEEVKDTFDRVISNDIIEGVPVLMLANKQDHAEALKVHDIKELFNPIAVKLGARDSKVLPVSALAGDGVREAIDWLCTRLERNKTNRPPVFRNR</sequence>
<keyword evidence="1 3" id="KW-0547">Nucleotide-binding</keyword>
<feature type="binding site" evidence="3">
    <location>
        <begin position="24"/>
        <end position="31"/>
    </location>
    <ligand>
        <name>GTP</name>
        <dbReference type="ChEBI" id="CHEBI:37565"/>
    </ligand>
</feature>
<dbReference type="PROSITE" id="PS51419">
    <property type="entry name" value="RAB"/>
    <property type="match status" value="1"/>
</dbReference>
<evidence type="ECO:0000256" key="1">
    <source>
        <dbReference type="ARBA" id="ARBA00022741"/>
    </source>
</evidence>
<accession>A0AAD5SIP6</accession>
<feature type="binding site" evidence="4">
    <location>
        <position position="31"/>
    </location>
    <ligand>
        <name>Mg(2+)</name>
        <dbReference type="ChEBI" id="CHEBI:18420"/>
    </ligand>
</feature>
<evidence type="ECO:0000313" key="6">
    <source>
        <dbReference type="Proteomes" id="UP001212841"/>
    </source>
</evidence>
<evidence type="ECO:0000256" key="4">
    <source>
        <dbReference type="PIRSR" id="PIRSR606689-2"/>
    </source>
</evidence>
<feature type="binding site" evidence="4">
    <location>
        <position position="55"/>
    </location>
    <ligand>
        <name>Mg(2+)</name>
        <dbReference type="ChEBI" id="CHEBI:18420"/>
    </ligand>
</feature>
<dbReference type="FunFam" id="3.40.50.300:FF:001317">
    <property type="entry name" value="Putative ADP-ribosylation factor"/>
    <property type="match status" value="1"/>
</dbReference>
<keyword evidence="4" id="KW-0460">Magnesium</keyword>
<dbReference type="InterPro" id="IPR024156">
    <property type="entry name" value="Small_GTPase_ARF"/>
</dbReference>
<organism evidence="5 6">
    <name type="scientific">Rhizophlyctis rosea</name>
    <dbReference type="NCBI Taxonomy" id="64517"/>
    <lineage>
        <taxon>Eukaryota</taxon>
        <taxon>Fungi</taxon>
        <taxon>Fungi incertae sedis</taxon>
        <taxon>Chytridiomycota</taxon>
        <taxon>Chytridiomycota incertae sedis</taxon>
        <taxon>Chytridiomycetes</taxon>
        <taxon>Rhizophlyctidales</taxon>
        <taxon>Rhizophlyctidaceae</taxon>
        <taxon>Rhizophlyctis</taxon>
    </lineage>
</organism>
<dbReference type="PROSITE" id="PS51417">
    <property type="entry name" value="ARF"/>
    <property type="match status" value="1"/>
</dbReference>
<dbReference type="CDD" id="cd04160">
    <property type="entry name" value="Arfrp1"/>
    <property type="match status" value="1"/>
</dbReference>
<dbReference type="GO" id="GO:0005794">
    <property type="term" value="C:Golgi apparatus"/>
    <property type="evidence" value="ECO:0007669"/>
    <property type="project" value="TreeGrafter"/>
</dbReference>
<name>A0AAD5SIP6_9FUNG</name>
<dbReference type="InterPro" id="IPR006689">
    <property type="entry name" value="Small_GTPase_ARF/SAR"/>
</dbReference>
<dbReference type="GO" id="GO:0034067">
    <property type="term" value="P:protein localization to Golgi apparatus"/>
    <property type="evidence" value="ECO:0007669"/>
    <property type="project" value="TreeGrafter"/>
</dbReference>
<dbReference type="SMART" id="SM00177">
    <property type="entry name" value="ARF"/>
    <property type="match status" value="1"/>
</dbReference>
<reference evidence="5" key="1">
    <citation type="submission" date="2020-05" db="EMBL/GenBank/DDBJ databases">
        <title>Phylogenomic resolution of chytrid fungi.</title>
        <authorList>
            <person name="Stajich J.E."/>
            <person name="Amses K."/>
            <person name="Simmons R."/>
            <person name="Seto K."/>
            <person name="Myers J."/>
            <person name="Bonds A."/>
            <person name="Quandt C.A."/>
            <person name="Barry K."/>
            <person name="Liu P."/>
            <person name="Grigoriev I."/>
            <person name="Longcore J.E."/>
            <person name="James T.Y."/>
        </authorList>
    </citation>
    <scope>NUCLEOTIDE SEQUENCE</scope>
    <source>
        <strain evidence="5">JEL0318</strain>
    </source>
</reference>
<dbReference type="SUPFAM" id="SSF52540">
    <property type="entry name" value="P-loop containing nucleoside triphosphate hydrolases"/>
    <property type="match status" value="1"/>
</dbReference>
<dbReference type="GO" id="GO:0043001">
    <property type="term" value="P:Golgi to plasma membrane protein transport"/>
    <property type="evidence" value="ECO:0007669"/>
    <property type="project" value="TreeGrafter"/>
</dbReference>
<dbReference type="GO" id="GO:0006886">
    <property type="term" value="P:intracellular protein transport"/>
    <property type="evidence" value="ECO:0007669"/>
    <property type="project" value="TreeGrafter"/>
</dbReference>
<dbReference type="InterPro" id="IPR027417">
    <property type="entry name" value="P-loop_NTPase"/>
</dbReference>
<evidence type="ECO:0000256" key="2">
    <source>
        <dbReference type="ARBA" id="ARBA00023134"/>
    </source>
</evidence>
<dbReference type="GO" id="GO:0005525">
    <property type="term" value="F:GTP binding"/>
    <property type="evidence" value="ECO:0007669"/>
    <property type="project" value="UniProtKB-KW"/>
</dbReference>
<dbReference type="PANTHER" id="PTHR45909:SF1">
    <property type="entry name" value="ADP-RIBOSYLATION FACTOR-RELATED PROTEIN 1"/>
    <property type="match status" value="1"/>
</dbReference>
<dbReference type="GO" id="GO:0003924">
    <property type="term" value="F:GTPase activity"/>
    <property type="evidence" value="ECO:0007669"/>
    <property type="project" value="InterPro"/>
</dbReference>
<evidence type="ECO:0000256" key="3">
    <source>
        <dbReference type="PIRSR" id="PIRSR606689-1"/>
    </source>
</evidence>
<dbReference type="NCBIfam" id="TIGR00231">
    <property type="entry name" value="small_GTP"/>
    <property type="match status" value="1"/>
</dbReference>
<dbReference type="AlphaFoldDB" id="A0AAD5SIP6"/>
<dbReference type="SMART" id="SM00178">
    <property type="entry name" value="SAR"/>
    <property type="match status" value="1"/>
</dbReference>
<evidence type="ECO:0000313" key="5">
    <source>
        <dbReference type="EMBL" id="KAJ3056285.1"/>
    </source>
</evidence>
<protein>
    <submittedName>
        <fullName evidence="5">ADP-ribosylation factor protein 3</fullName>
    </submittedName>
</protein>
<dbReference type="GO" id="GO:0046872">
    <property type="term" value="F:metal ion binding"/>
    <property type="evidence" value="ECO:0007669"/>
    <property type="project" value="UniProtKB-KW"/>
</dbReference>
<keyword evidence="2 3" id="KW-0342">GTP-binding</keyword>
<dbReference type="EMBL" id="JADGJD010000039">
    <property type="protein sequence ID" value="KAJ3056285.1"/>
    <property type="molecule type" value="Genomic_DNA"/>
</dbReference>
<dbReference type="Pfam" id="PF00025">
    <property type="entry name" value="Arf"/>
    <property type="match status" value="1"/>
</dbReference>
<feature type="binding site" evidence="3">
    <location>
        <position position="78"/>
    </location>
    <ligand>
        <name>GTP</name>
        <dbReference type="ChEBI" id="CHEBI:37565"/>
    </ligand>
</feature>
<dbReference type="InterPro" id="IPR005225">
    <property type="entry name" value="Small_GTP-bd"/>
</dbReference>